<keyword evidence="4 6" id="KW-0378">Hydrolase</keyword>
<keyword evidence="2 6" id="KW-0819">tRNA processing</keyword>
<dbReference type="SMART" id="SM00341">
    <property type="entry name" value="HRDC"/>
    <property type="match status" value="1"/>
</dbReference>
<dbReference type="EMBL" id="CP017448">
    <property type="protein sequence ID" value="AOV18024.1"/>
    <property type="molecule type" value="Genomic_DNA"/>
</dbReference>
<dbReference type="KEGG" id="aaeo:BJI67_13990"/>
<dbReference type="InterPro" id="IPR002562">
    <property type="entry name" value="3'-5'_exonuclease_dom"/>
</dbReference>
<dbReference type="GO" id="GO:0042780">
    <property type="term" value="P:tRNA 3'-end processing"/>
    <property type="evidence" value="ECO:0007669"/>
    <property type="project" value="UniProtKB-UniRule"/>
</dbReference>
<comment type="catalytic activity">
    <reaction evidence="6">
        <text>Exonucleolytic cleavage that removes extra residues from the 3'-terminus of tRNA to produce 5'-mononucleotides.</text>
        <dbReference type="EC" id="3.1.13.5"/>
    </reaction>
</comment>
<dbReference type="Gene3D" id="1.10.150.80">
    <property type="entry name" value="HRDC domain"/>
    <property type="match status" value="1"/>
</dbReference>
<dbReference type="AlphaFoldDB" id="A0A1D8KAP1"/>
<comment type="cofactor">
    <cofactor evidence="6">
        <name>a divalent metal cation</name>
        <dbReference type="ChEBI" id="CHEBI:60240"/>
    </cofactor>
</comment>
<dbReference type="InterPro" id="IPR010997">
    <property type="entry name" value="HRDC-like_sf"/>
</dbReference>
<protein>
    <recommendedName>
        <fullName evidence="6">Ribonuclease D</fullName>
        <shortName evidence="6">RNase D</shortName>
        <ecNumber evidence="6">3.1.13.5</ecNumber>
    </recommendedName>
</protein>
<dbReference type="PANTHER" id="PTHR47649">
    <property type="entry name" value="RIBONUCLEASE D"/>
    <property type="match status" value="1"/>
</dbReference>
<dbReference type="InterPro" id="IPR006292">
    <property type="entry name" value="RNase_D"/>
</dbReference>
<dbReference type="SUPFAM" id="SSF47819">
    <property type="entry name" value="HRDC-like"/>
    <property type="match status" value="2"/>
</dbReference>
<dbReference type="Pfam" id="PF01612">
    <property type="entry name" value="DNA_pol_A_exo1"/>
    <property type="match status" value="1"/>
</dbReference>
<dbReference type="InterPro" id="IPR051086">
    <property type="entry name" value="RNase_D-like"/>
</dbReference>
<evidence type="ECO:0000259" key="7">
    <source>
        <dbReference type="PROSITE" id="PS50967"/>
    </source>
</evidence>
<dbReference type="InterPro" id="IPR002121">
    <property type="entry name" value="HRDC_dom"/>
</dbReference>
<name>A0A1D8KAP1_9GAMM</name>
<dbReference type="GO" id="GO:0033890">
    <property type="term" value="F:ribonuclease D activity"/>
    <property type="evidence" value="ECO:0007669"/>
    <property type="project" value="UniProtKB-UniRule"/>
</dbReference>
<dbReference type="GO" id="GO:0003676">
    <property type="term" value="F:nucleic acid binding"/>
    <property type="evidence" value="ECO:0007669"/>
    <property type="project" value="InterPro"/>
</dbReference>
<dbReference type="EC" id="3.1.13.5" evidence="6"/>
<comment type="subcellular location">
    <subcellularLocation>
        <location evidence="6">Cytoplasm</location>
    </subcellularLocation>
</comment>
<evidence type="ECO:0000313" key="9">
    <source>
        <dbReference type="Proteomes" id="UP000095342"/>
    </source>
</evidence>
<dbReference type="InterPro" id="IPR012337">
    <property type="entry name" value="RNaseH-like_sf"/>
</dbReference>
<dbReference type="InterPro" id="IPR036397">
    <property type="entry name" value="RNaseH_sf"/>
</dbReference>
<keyword evidence="9" id="KW-1185">Reference proteome</keyword>
<dbReference type="Gene3D" id="3.30.420.10">
    <property type="entry name" value="Ribonuclease H-like superfamily/Ribonuclease H"/>
    <property type="match status" value="1"/>
</dbReference>
<proteinExistence type="inferred from homology"/>
<evidence type="ECO:0000256" key="4">
    <source>
        <dbReference type="ARBA" id="ARBA00022801"/>
    </source>
</evidence>
<comment type="function">
    <text evidence="6">Exonuclease involved in the 3' processing of various precursor tRNAs. Initiates hydrolysis at the 3'-terminus of an RNA molecule and releases 5'-mononucleotides.</text>
</comment>
<dbReference type="SMART" id="SM00474">
    <property type="entry name" value="35EXOc"/>
    <property type="match status" value="1"/>
</dbReference>
<reference evidence="8 9" key="1">
    <citation type="submission" date="2016-09" db="EMBL/GenBank/DDBJ databases">
        <title>Acidihalobacter prosperus V6 (DSM14174).</title>
        <authorList>
            <person name="Khaleque H.N."/>
            <person name="Ramsay J.P."/>
            <person name="Murphy R.J.T."/>
            <person name="Kaksonen A.H."/>
            <person name="Boxall N.J."/>
            <person name="Watkin E.L.J."/>
        </authorList>
    </citation>
    <scope>NUCLEOTIDE SEQUENCE [LARGE SCALE GENOMIC DNA]</scope>
    <source>
        <strain evidence="8 9">V6</strain>
    </source>
</reference>
<dbReference type="GO" id="GO:0008408">
    <property type="term" value="F:3'-5' exonuclease activity"/>
    <property type="evidence" value="ECO:0007669"/>
    <property type="project" value="InterPro"/>
</dbReference>
<keyword evidence="1 6" id="KW-0963">Cytoplasm</keyword>
<evidence type="ECO:0000313" key="8">
    <source>
        <dbReference type="EMBL" id="AOV18024.1"/>
    </source>
</evidence>
<organism evidence="8 9">
    <name type="scientific">Acidihalobacter aeolianus</name>
    <dbReference type="NCBI Taxonomy" id="2792603"/>
    <lineage>
        <taxon>Bacteria</taxon>
        <taxon>Pseudomonadati</taxon>
        <taxon>Pseudomonadota</taxon>
        <taxon>Gammaproteobacteria</taxon>
        <taxon>Chromatiales</taxon>
        <taxon>Ectothiorhodospiraceae</taxon>
        <taxon>Acidihalobacter</taxon>
    </lineage>
</organism>
<dbReference type="PROSITE" id="PS50967">
    <property type="entry name" value="HRDC"/>
    <property type="match status" value="1"/>
</dbReference>
<dbReference type="InterPro" id="IPR044876">
    <property type="entry name" value="HRDC_dom_sf"/>
</dbReference>
<dbReference type="GO" id="GO:0000166">
    <property type="term" value="F:nucleotide binding"/>
    <property type="evidence" value="ECO:0007669"/>
    <property type="project" value="InterPro"/>
</dbReference>
<comment type="similarity">
    <text evidence="6">Belongs to the RNase D family.</text>
</comment>
<feature type="domain" description="HRDC" evidence="7">
    <location>
        <begin position="223"/>
        <end position="303"/>
    </location>
</feature>
<evidence type="ECO:0000256" key="5">
    <source>
        <dbReference type="ARBA" id="ARBA00022839"/>
    </source>
</evidence>
<dbReference type="RefSeq" id="WP_070073554.1">
    <property type="nucleotide sequence ID" value="NZ_CP017448.1"/>
</dbReference>
<dbReference type="Pfam" id="PF00570">
    <property type="entry name" value="HRDC"/>
    <property type="match status" value="1"/>
</dbReference>
<dbReference type="HAMAP" id="MF_01899">
    <property type="entry name" value="RNase_D"/>
    <property type="match status" value="1"/>
</dbReference>
<dbReference type="PANTHER" id="PTHR47649:SF1">
    <property type="entry name" value="RIBONUCLEASE D"/>
    <property type="match status" value="1"/>
</dbReference>
<accession>A0A1D8KAP1</accession>
<keyword evidence="5 6" id="KW-0269">Exonuclease</keyword>
<evidence type="ECO:0000256" key="1">
    <source>
        <dbReference type="ARBA" id="ARBA00022490"/>
    </source>
</evidence>
<dbReference type="CDD" id="cd06142">
    <property type="entry name" value="RNaseD_exo"/>
    <property type="match status" value="1"/>
</dbReference>
<dbReference type="Proteomes" id="UP000095342">
    <property type="component" value="Chromosome"/>
</dbReference>
<dbReference type="GO" id="GO:0005737">
    <property type="term" value="C:cytoplasm"/>
    <property type="evidence" value="ECO:0007669"/>
    <property type="project" value="UniProtKB-SubCell"/>
</dbReference>
<evidence type="ECO:0000256" key="3">
    <source>
        <dbReference type="ARBA" id="ARBA00022722"/>
    </source>
</evidence>
<evidence type="ECO:0000256" key="6">
    <source>
        <dbReference type="HAMAP-Rule" id="MF_01899"/>
    </source>
</evidence>
<sequence>MDAGSSAGTRAARADDLYVDTPEALGALTARLSGTPWVALDTEFLREKTYRARLCLLQISAPGIVACIDPLALADLAPLQQLLLDPAIVKILHAARQDLEILHQLWGRIPMPVFDTQIAAALLGPADQIGYGRLVADQLGIELDKGHARTDWSRRPLAPAQLHYAADDVRYLGEIYAIQRDALEARGRQAWFEDECRRLGEPSTYETDPQDAWLRLKGVYRLQGAQLGAARALAAWRETEASRADRPRRWILADEPLLDIARHMPDTPEALGKIRNLPPSTLRRHGAALIEAAARARAQPREAWPELPARPQLDDAQSILAERLMEMLRRASESANIAPAMLATRREIERAATGETDLPVMRGWRAEMLGDELRAFVARARTAPESP</sequence>
<evidence type="ECO:0000256" key="2">
    <source>
        <dbReference type="ARBA" id="ARBA00022694"/>
    </source>
</evidence>
<gene>
    <name evidence="6" type="primary">rnd</name>
    <name evidence="8" type="ORF">BJI67_13990</name>
</gene>
<dbReference type="SUPFAM" id="SSF53098">
    <property type="entry name" value="Ribonuclease H-like"/>
    <property type="match status" value="1"/>
</dbReference>
<keyword evidence="3 6" id="KW-0540">Nuclease</keyword>
<dbReference type="NCBIfam" id="TIGR01388">
    <property type="entry name" value="rnd"/>
    <property type="match status" value="1"/>
</dbReference>